<sequence>MTKILAQTNFDNIVTLADRAGADLPYVVAYGSHTSEWDTFAEALEEFNSCSNHAASCGGYLDNDDYLPEDGEI</sequence>
<keyword evidence="2" id="KW-1185">Reference proteome</keyword>
<reference evidence="1" key="1">
    <citation type="submission" date="2021-09" db="EMBL/GenBank/DDBJ databases">
        <authorList>
            <person name="Liu Y."/>
        </authorList>
    </citation>
    <scope>NUCLEOTIDE SEQUENCE</scope>
</reference>
<name>A0AAE8XCF5_9CAUD</name>
<organism evidence="1 2">
    <name type="scientific">Pseudomonas phage PHB09</name>
    <dbReference type="NCBI Taxonomy" id="2867265"/>
    <lineage>
        <taxon>Viruses</taxon>
        <taxon>Duplodnaviria</taxon>
        <taxon>Heunggongvirae</taxon>
        <taxon>Uroviricota</taxon>
        <taxon>Caudoviricetes</taxon>
        <taxon>Vandenendeviridae</taxon>
        <taxon>Gorskivirinae</taxon>
        <taxon>Dilongvirus</taxon>
        <taxon>Dilongvirus PHB09</taxon>
    </lineage>
</organism>
<dbReference type="EMBL" id="OK040171">
    <property type="protein sequence ID" value="UAV84647.1"/>
    <property type="molecule type" value="Genomic_DNA"/>
</dbReference>
<accession>A0AAE8XCF5</accession>
<protein>
    <submittedName>
        <fullName evidence="1">Uncharacterized protein</fullName>
    </submittedName>
</protein>
<gene>
    <name evidence="1" type="ORF">PHB09_152</name>
</gene>
<dbReference type="Proteomes" id="UP000827914">
    <property type="component" value="Segment"/>
</dbReference>
<evidence type="ECO:0000313" key="2">
    <source>
        <dbReference type="Proteomes" id="UP000827914"/>
    </source>
</evidence>
<evidence type="ECO:0000313" key="1">
    <source>
        <dbReference type="EMBL" id="UAV84647.1"/>
    </source>
</evidence>
<proteinExistence type="predicted"/>